<dbReference type="Pfam" id="PF03597">
    <property type="entry name" value="FixS"/>
    <property type="match status" value="1"/>
</dbReference>
<dbReference type="Proteomes" id="UP000294829">
    <property type="component" value="Unassembled WGS sequence"/>
</dbReference>
<proteinExistence type="predicted"/>
<dbReference type="RefSeq" id="WP_133325062.1">
    <property type="nucleotide sequence ID" value="NZ_SMYL01000001.1"/>
</dbReference>
<sequence>MEILYLLIPVSILLVFVIGAIFWWALNNRQFDGLDEEANRIFLDDEIPTADSSGANLNAPKVDAPKE</sequence>
<evidence type="ECO:0000256" key="1">
    <source>
        <dbReference type="SAM" id="MobiDB-lite"/>
    </source>
</evidence>
<comment type="caution">
    <text evidence="3">The sequence shown here is derived from an EMBL/GenBank/DDBJ whole genome shotgun (WGS) entry which is preliminary data.</text>
</comment>
<evidence type="ECO:0000256" key="2">
    <source>
        <dbReference type="SAM" id="Phobius"/>
    </source>
</evidence>
<evidence type="ECO:0000313" key="4">
    <source>
        <dbReference type="Proteomes" id="UP000294829"/>
    </source>
</evidence>
<reference evidence="3 4" key="1">
    <citation type="submission" date="2019-03" db="EMBL/GenBank/DDBJ databases">
        <title>Sapientia aquatica gen. nov., sp. nov., isolated from a crater lake.</title>
        <authorList>
            <person name="Felfoldi T."/>
            <person name="Szabo A."/>
            <person name="Toth E."/>
            <person name="Schumann P."/>
            <person name="Keki Z."/>
            <person name="Marialigeti K."/>
            <person name="Mathe I."/>
        </authorList>
    </citation>
    <scope>NUCLEOTIDE SEQUENCE [LARGE SCALE GENOMIC DNA]</scope>
    <source>
        <strain evidence="3 4">SA-152</strain>
    </source>
</reference>
<organism evidence="3 4">
    <name type="scientific">Sapientia aquatica</name>
    <dbReference type="NCBI Taxonomy" id="1549640"/>
    <lineage>
        <taxon>Bacteria</taxon>
        <taxon>Pseudomonadati</taxon>
        <taxon>Pseudomonadota</taxon>
        <taxon>Betaproteobacteria</taxon>
        <taxon>Burkholderiales</taxon>
        <taxon>Oxalobacteraceae</taxon>
        <taxon>Sapientia</taxon>
    </lineage>
</organism>
<evidence type="ECO:0000313" key="3">
    <source>
        <dbReference type="EMBL" id="TDK68419.1"/>
    </source>
</evidence>
<keyword evidence="2" id="KW-0812">Transmembrane</keyword>
<feature type="region of interest" description="Disordered" evidence="1">
    <location>
        <begin position="48"/>
        <end position="67"/>
    </location>
</feature>
<keyword evidence="2" id="KW-0472">Membrane</keyword>
<name>A0A4R5W5T8_9BURK</name>
<protein>
    <submittedName>
        <fullName evidence="3">Cbb3-type cytochrome oxidase assembly protein CcoS</fullName>
    </submittedName>
</protein>
<gene>
    <name evidence="3" type="primary">ccoS</name>
    <name evidence="3" type="ORF">E2I14_02430</name>
</gene>
<accession>A0A4R5W5T8</accession>
<keyword evidence="4" id="KW-1185">Reference proteome</keyword>
<dbReference type="EMBL" id="SMYL01000001">
    <property type="protein sequence ID" value="TDK68419.1"/>
    <property type="molecule type" value="Genomic_DNA"/>
</dbReference>
<dbReference type="AlphaFoldDB" id="A0A4R5W5T8"/>
<keyword evidence="2" id="KW-1133">Transmembrane helix</keyword>
<dbReference type="PANTHER" id="PTHR41532">
    <property type="entry name" value="FIXS PROTEIN"/>
    <property type="match status" value="1"/>
</dbReference>
<dbReference type="PANTHER" id="PTHR41532:SF1">
    <property type="entry name" value="FIXS PROTEIN"/>
    <property type="match status" value="1"/>
</dbReference>
<dbReference type="InterPro" id="IPR004714">
    <property type="entry name" value="Cyt_oxidase_maturation_cbb3"/>
</dbReference>
<dbReference type="OrthoDB" id="9802763at2"/>
<dbReference type="NCBIfam" id="TIGR00847">
    <property type="entry name" value="ccoS"/>
    <property type="match status" value="1"/>
</dbReference>
<feature type="transmembrane region" description="Helical" evidence="2">
    <location>
        <begin position="6"/>
        <end position="26"/>
    </location>
</feature>